<dbReference type="Proteomes" id="UP000198984">
    <property type="component" value="Unassembled WGS sequence"/>
</dbReference>
<evidence type="ECO:0000313" key="2">
    <source>
        <dbReference type="Proteomes" id="UP000198984"/>
    </source>
</evidence>
<organism evidence="1 2">
    <name type="scientific">Chitinophaga rupis</name>
    <dbReference type="NCBI Taxonomy" id="573321"/>
    <lineage>
        <taxon>Bacteria</taxon>
        <taxon>Pseudomonadati</taxon>
        <taxon>Bacteroidota</taxon>
        <taxon>Chitinophagia</taxon>
        <taxon>Chitinophagales</taxon>
        <taxon>Chitinophagaceae</taxon>
        <taxon>Chitinophaga</taxon>
    </lineage>
</organism>
<sequence>MKIRLLPLSLLGLSRYNDRLSALSSNTQAGVAYFVVSVFSTQFYLNHNLYETKITNIT</sequence>
<dbReference type="AlphaFoldDB" id="A0A1H8GFH7"/>
<proteinExistence type="predicted"/>
<keyword evidence="2" id="KW-1185">Reference proteome</keyword>
<evidence type="ECO:0000313" key="1">
    <source>
        <dbReference type="EMBL" id="SEN42560.1"/>
    </source>
</evidence>
<dbReference type="STRING" id="573321.SAMN04488505_110124"/>
<protein>
    <submittedName>
        <fullName evidence="1">Uncharacterized protein</fullName>
    </submittedName>
</protein>
<accession>A0A1H8GFH7</accession>
<reference evidence="1 2" key="1">
    <citation type="submission" date="2016-10" db="EMBL/GenBank/DDBJ databases">
        <authorList>
            <person name="de Groot N.N."/>
        </authorList>
    </citation>
    <scope>NUCLEOTIDE SEQUENCE [LARGE SCALE GENOMIC DNA]</scope>
    <source>
        <strain evidence="1 2">DSM 21039</strain>
    </source>
</reference>
<name>A0A1H8GFH7_9BACT</name>
<dbReference type="EMBL" id="FOBB01000010">
    <property type="protein sequence ID" value="SEN42560.1"/>
    <property type="molecule type" value="Genomic_DNA"/>
</dbReference>
<gene>
    <name evidence="1" type="ORF">SAMN04488505_110124</name>
</gene>